<feature type="domain" description="BIG2" evidence="1">
    <location>
        <begin position="1177"/>
        <end position="1254"/>
    </location>
</feature>
<feature type="domain" description="BIG2" evidence="1">
    <location>
        <begin position="1090"/>
        <end position="1167"/>
    </location>
</feature>
<dbReference type="Pfam" id="PF02368">
    <property type="entry name" value="Big_2"/>
    <property type="match status" value="8"/>
</dbReference>
<dbReference type="SMART" id="SM00635">
    <property type="entry name" value="BID_2"/>
    <property type="match status" value="11"/>
</dbReference>
<feature type="domain" description="BIG2" evidence="1">
    <location>
        <begin position="674"/>
        <end position="752"/>
    </location>
</feature>
<dbReference type="RefSeq" id="WP_123609809.1">
    <property type="nucleotide sequence ID" value="NZ_RJVG01000007.1"/>
</dbReference>
<dbReference type="InterPro" id="IPR008964">
    <property type="entry name" value="Invasin/intimin_cell_adhesion"/>
</dbReference>
<comment type="caution">
    <text evidence="2">The sequence shown here is derived from an EMBL/GenBank/DDBJ whole genome shotgun (WGS) entry which is preliminary data.</text>
</comment>
<feature type="domain" description="BIG2" evidence="1">
    <location>
        <begin position="758"/>
        <end position="835"/>
    </location>
</feature>
<keyword evidence="3" id="KW-1185">Reference proteome</keyword>
<gene>
    <name evidence="2" type="ORF">EDD66_10724</name>
</gene>
<feature type="domain" description="BIG2" evidence="1">
    <location>
        <begin position="923"/>
        <end position="1000"/>
    </location>
</feature>
<dbReference type="PANTHER" id="PTHR23019">
    <property type="entry name" value="NUCLEAR PORE MEMBRANE GLYCOPROTEIN GP210-RELATED"/>
    <property type="match status" value="1"/>
</dbReference>
<accession>A0A3N1XK51</accession>
<feature type="domain" description="BIG2" evidence="1">
    <location>
        <begin position="1255"/>
        <end position="1322"/>
    </location>
</feature>
<feature type="domain" description="BIG2" evidence="1">
    <location>
        <begin position="502"/>
        <end position="581"/>
    </location>
</feature>
<feature type="domain" description="BIG2" evidence="1">
    <location>
        <begin position="1006"/>
        <end position="1083"/>
    </location>
</feature>
<dbReference type="OrthoDB" id="2680260at2"/>
<dbReference type="EMBL" id="RJVG01000007">
    <property type="protein sequence ID" value="ROR27110.1"/>
    <property type="molecule type" value="Genomic_DNA"/>
</dbReference>
<evidence type="ECO:0000313" key="2">
    <source>
        <dbReference type="EMBL" id="ROR27110.1"/>
    </source>
</evidence>
<feature type="domain" description="BIG2" evidence="1">
    <location>
        <begin position="841"/>
        <end position="917"/>
    </location>
</feature>
<dbReference type="Proteomes" id="UP000273083">
    <property type="component" value="Unassembled WGS sequence"/>
</dbReference>
<dbReference type="InterPro" id="IPR045197">
    <property type="entry name" value="NUP210-like"/>
</dbReference>
<name>A0A3N1XK51_9FIRM</name>
<sequence>MEKIGNSNLLRRILVLVLCLALGVNMLPGNNVSVKVEAADIPDYSMYIQRDAGLVKLNREESYSYTGLNETTGLFIESETGSGGSHRAPKVTDVTGATKLEITWTVGAEGKVIKIENTASNSPEATIRRVGPGVASVTCNLIWTNASNMVLESLRITSSIAIPADINKKVSDDTDGTTGRSPFTKYDENISDAGNTALMFNVKQNDIVTDASGKKVILSYGTKSTSNSVNWKTENTSIATITRTPVGVDNEDIKIIPHYAGTTLITASSAISEDISDSFYAVVMPTFTFGSETNRKSIPAGNPASPNLSNLITVNVDGGTYIQTNALKTRDLRWRVYQFTNSAFTNETDLLKIDTRESSDAYIASNPKAGIYRITAQTKVPGKDNVINKNLGVAEMYAKVPIKFPNGHNIVLGLSDTYNVMDNSNIQSVSDFEFNASTDDNSNDIIGVDATTKNVNGKAIGLATATFNLKNDASVYEKYGIQYGSADYNKYVRDGIKFSFSVVDSFGINNSNIKIPVKGTADLTVYSQSNNNISWTSSNSSIVEVTNAQGKTATVTGKSVGSATVTVTQIVNGVKKVATCTVTVVKSAETIVIKPSTVDMNVNETKMITAKLTPDDIIIGNLKWSSSDEKVVKIDSYSGPNAILKGIGDGTAIITVINTENSIIATCKVTVRGTATGVTVTPAASTVDLSQGTLQLKATVQPASGVQPLLNWISSDTDIATVNGEGLVTLKAAGDVKITASVKNTDVSGFATIKIKRSVQGIDLEASNKVMYTGEKYTLGYTISPADASNKKVIWTSSKPSVATVDSNGNVLGVSAGETIIMAQTEDGRYTDYCTISVKQVAKSIKITNKDVFINKGDVYKIEYTVDPGNATDISVKWETLNASIATVSQDGKITAVAIGSTTILGKTSNGEIAYCNVTVIEKAKGIKLNYDEKIVYKNNTFALKASIDPEGATNRKVIFTSSKPTVATVSSTGTVKGISPGTALITVTADDGGYKAICVVIVKEMVTTIKLNHTFYAVGIKNTFTLVPKVTSTNTTNKKVSFSSSNSSVAVVNSKGQVTGRKLGYATITVRALDGSGVKATCRVRVVVPTKSLKLNRTIMTMVVGRSTKLVPTFSPKNTSYKTVKWTSSNSKVARVLSDGTITALSPGTATITASSKDSGGKKKAVCYVTVREAVPSNGITITSKNPVMVVGEKFTLSSVLTPYNSTDSVTWESDNKAIATIGRTTGTITAKTAGTATIVAISSGGKTNTTTVTVVGLDVKNITLEQYTNFTLSVIGAPTGVTWYSENPSVATVQNGRILTRSVGRTRIVAVVRGRRLYCNLKVTSIR</sequence>
<dbReference type="PANTHER" id="PTHR23019:SF0">
    <property type="entry name" value="NUCLEAR PORE MEMBRANE GLYCOPROTEIN 210"/>
    <property type="match status" value="1"/>
</dbReference>
<proteinExistence type="predicted"/>
<dbReference type="Gene3D" id="2.60.40.1080">
    <property type="match status" value="10"/>
</dbReference>
<feature type="domain" description="BIG2" evidence="1">
    <location>
        <begin position="196"/>
        <end position="279"/>
    </location>
</feature>
<protein>
    <submittedName>
        <fullName evidence="2">Uncharacterized protein YjdB</fullName>
    </submittedName>
</protein>
<evidence type="ECO:0000313" key="3">
    <source>
        <dbReference type="Proteomes" id="UP000273083"/>
    </source>
</evidence>
<reference evidence="2 3" key="1">
    <citation type="submission" date="2018-11" db="EMBL/GenBank/DDBJ databases">
        <title>Genomic Encyclopedia of Type Strains, Phase IV (KMG-IV): sequencing the most valuable type-strain genomes for metagenomic binning, comparative biology and taxonomic classification.</title>
        <authorList>
            <person name="Goeker M."/>
        </authorList>
    </citation>
    <scope>NUCLEOTIDE SEQUENCE [LARGE SCALE GENOMIC DNA]</scope>
    <source>
        <strain evidence="2 3">DSM 26537</strain>
    </source>
</reference>
<feature type="domain" description="BIG2" evidence="1">
    <location>
        <begin position="587"/>
        <end position="668"/>
    </location>
</feature>
<evidence type="ECO:0000259" key="1">
    <source>
        <dbReference type="SMART" id="SM00635"/>
    </source>
</evidence>
<dbReference type="InterPro" id="IPR003343">
    <property type="entry name" value="Big_2"/>
</dbReference>
<organism evidence="2 3">
    <name type="scientific">Mobilisporobacter senegalensis</name>
    <dbReference type="NCBI Taxonomy" id="1329262"/>
    <lineage>
        <taxon>Bacteria</taxon>
        <taxon>Bacillati</taxon>
        <taxon>Bacillota</taxon>
        <taxon>Clostridia</taxon>
        <taxon>Lachnospirales</taxon>
        <taxon>Lachnospiraceae</taxon>
        <taxon>Mobilisporobacter</taxon>
    </lineage>
</organism>
<dbReference type="SUPFAM" id="SSF49373">
    <property type="entry name" value="Invasin/intimin cell-adhesion fragments"/>
    <property type="match status" value="10"/>
</dbReference>